<dbReference type="GO" id="GO:0016740">
    <property type="term" value="F:transferase activity"/>
    <property type="evidence" value="ECO:0007669"/>
    <property type="project" value="UniProtKB-KW"/>
</dbReference>
<evidence type="ECO:0000313" key="3">
    <source>
        <dbReference type="Proteomes" id="UP000003704"/>
    </source>
</evidence>
<accession>I8TBT5</accession>
<dbReference type="AlphaFoldDB" id="I8TBT5"/>
<dbReference type="InterPro" id="IPR003018">
    <property type="entry name" value="GAF"/>
</dbReference>
<keyword evidence="2" id="KW-0670">Pyruvate</keyword>
<dbReference type="Proteomes" id="UP000003704">
    <property type="component" value="Unassembled WGS sequence"/>
</dbReference>
<organism evidence="2 3">
    <name type="scientific">Hydrocarboniphaga effusa AP103</name>
    <dbReference type="NCBI Taxonomy" id="1172194"/>
    <lineage>
        <taxon>Bacteria</taxon>
        <taxon>Pseudomonadati</taxon>
        <taxon>Pseudomonadota</taxon>
        <taxon>Gammaproteobacteria</taxon>
        <taxon>Nevskiales</taxon>
        <taxon>Nevskiaceae</taxon>
        <taxon>Hydrocarboniphaga</taxon>
    </lineage>
</organism>
<sequence>MQAAPDDIRDCCEGAIPGVLATCAPDGTPNVSYLSQIEYLDAGHLALSFQFFNTTRRNILANPVARLLLIHPLTGAMFRVGLRYERTETSGPLFERMRAKLAGIASHEGMSGVFRLRGSDVYRITDIESVPGRPMPAPPRPASRLAALRRSSARLNAATDLASAFDAVLDGLVEDFGIEQALLLMPDGSGTRLYAVGSRGYDDSGVGAEIPLGAGVIGIAAASRTPIRISFRALEYSYGRAIREAALQGGLGDRLETRIPFPGLAEPNSQLAVPILSTGAVPALLGVLYVESMQMMRFSYDDEDALVTLAAQLALAMRLLQAAEPATIEDEIDERPAPLANDAPPLVVRHYAENHSVFLGDSYLIKGVAGSIFWTLMRDHAQSGRTVFSNRELRVDPRIGLPDLSDNLEARLILLQRRLVEHEASVRIEKTGRGRFRLCVRRPLQLVDIPV</sequence>
<dbReference type="Gene3D" id="3.30.450.40">
    <property type="match status" value="1"/>
</dbReference>
<dbReference type="SMART" id="SM00065">
    <property type="entry name" value="GAF"/>
    <property type="match status" value="1"/>
</dbReference>
<dbReference type="InterPro" id="IPR012349">
    <property type="entry name" value="Split_barrel_FMN-bd"/>
</dbReference>
<name>I8TBT5_9GAMM</name>
<keyword evidence="3" id="KW-1185">Reference proteome</keyword>
<proteinExistence type="predicted"/>
<dbReference type="Pfam" id="PF01590">
    <property type="entry name" value="GAF"/>
    <property type="match status" value="1"/>
</dbReference>
<protein>
    <submittedName>
        <fullName evidence="2">Putative phosphoenolpyruvate-protein phosphotransferase</fullName>
    </submittedName>
</protein>
<dbReference type="InterPro" id="IPR029016">
    <property type="entry name" value="GAF-like_dom_sf"/>
</dbReference>
<evidence type="ECO:0000313" key="2">
    <source>
        <dbReference type="EMBL" id="EIT71023.1"/>
    </source>
</evidence>
<dbReference type="PANTHER" id="PTHR40660">
    <property type="entry name" value="5'-PHOSPHATE OXIDASE PUTATIVE DOMAIN-CONTAINING PROTEIN-RELATED"/>
    <property type="match status" value="1"/>
</dbReference>
<dbReference type="RefSeq" id="WP_007184115.1">
    <property type="nucleotide sequence ID" value="NZ_AKGD01000001.1"/>
</dbReference>
<dbReference type="InterPro" id="IPR011576">
    <property type="entry name" value="Pyridox_Oxase_N"/>
</dbReference>
<comment type="caution">
    <text evidence="2">The sequence shown here is derived from an EMBL/GenBank/DDBJ whole genome shotgun (WGS) entry which is preliminary data.</text>
</comment>
<dbReference type="PANTHER" id="PTHR40660:SF1">
    <property type="entry name" value="5'-PHOSPHATE OXIDASE PUTATIVE DOMAIN-CONTAINING PROTEIN-RELATED"/>
    <property type="match status" value="1"/>
</dbReference>
<gene>
    <name evidence="2" type="ORF">WQQ_11600</name>
</gene>
<feature type="domain" description="GAF" evidence="1">
    <location>
        <begin position="160"/>
        <end position="327"/>
    </location>
</feature>
<dbReference type="Pfam" id="PF01243">
    <property type="entry name" value="PNPOx_N"/>
    <property type="match status" value="1"/>
</dbReference>
<dbReference type="OrthoDB" id="1494384at2"/>
<dbReference type="EMBL" id="AKGD01000001">
    <property type="protein sequence ID" value="EIT71023.1"/>
    <property type="molecule type" value="Genomic_DNA"/>
</dbReference>
<evidence type="ECO:0000259" key="1">
    <source>
        <dbReference type="SMART" id="SM00065"/>
    </source>
</evidence>
<keyword evidence="2" id="KW-0808">Transferase</keyword>
<dbReference type="SUPFAM" id="SSF55781">
    <property type="entry name" value="GAF domain-like"/>
    <property type="match status" value="1"/>
</dbReference>
<dbReference type="STRING" id="1172194.WQQ_11600"/>
<dbReference type="PATRIC" id="fig|1172194.4.peg.1114"/>
<dbReference type="Gene3D" id="2.30.110.10">
    <property type="entry name" value="Electron Transport, Fmn-binding Protein, Chain A"/>
    <property type="match status" value="1"/>
</dbReference>
<reference evidence="2 3" key="1">
    <citation type="journal article" date="2012" name="J. Bacteriol.">
        <title>Genome Sequence of n-Alkane-Degrading Hydrocarboniphaga effusa Strain AP103T (ATCC BAA-332T).</title>
        <authorList>
            <person name="Chang H.K."/>
            <person name="Zylstra G.J."/>
            <person name="Chae J.C."/>
        </authorList>
    </citation>
    <scope>NUCLEOTIDE SEQUENCE [LARGE SCALE GENOMIC DNA]</scope>
    <source>
        <strain evidence="2 3">AP103</strain>
    </source>
</reference>
<dbReference type="SUPFAM" id="SSF50475">
    <property type="entry name" value="FMN-binding split barrel"/>
    <property type="match status" value="1"/>
</dbReference>